<name>A0A918U1A1_STRCJ</name>
<dbReference type="InterPro" id="IPR017945">
    <property type="entry name" value="DHBP_synth_RibB-like_a/b_dom"/>
</dbReference>
<dbReference type="RefSeq" id="WP_190113246.1">
    <property type="nucleotide sequence ID" value="NZ_BMVB01000044.1"/>
</dbReference>
<dbReference type="SUPFAM" id="SSF54975">
    <property type="entry name" value="Acylphosphatase/BLUF domain-like"/>
    <property type="match status" value="1"/>
</dbReference>
<feature type="domain" description="YrdC-like" evidence="12">
    <location>
        <begin position="207"/>
        <end position="400"/>
    </location>
</feature>
<evidence type="ECO:0000259" key="11">
    <source>
        <dbReference type="PROSITE" id="PS51160"/>
    </source>
</evidence>
<dbReference type="InterPro" id="IPR004421">
    <property type="entry name" value="Carbamoyltransferase_HypF"/>
</dbReference>
<dbReference type="InterPro" id="IPR017968">
    <property type="entry name" value="Acylphosphatase_CS"/>
</dbReference>
<dbReference type="Proteomes" id="UP000646244">
    <property type="component" value="Unassembled WGS sequence"/>
</dbReference>
<dbReference type="InterPro" id="IPR036046">
    <property type="entry name" value="Acylphosphatase-like_dom_sf"/>
</dbReference>
<feature type="active site" evidence="9">
    <location>
        <position position="28"/>
    </location>
</feature>
<dbReference type="EMBL" id="BMVB01000044">
    <property type="protein sequence ID" value="GHC74078.1"/>
    <property type="molecule type" value="Genomic_DNA"/>
</dbReference>
<comment type="pathway">
    <text evidence="1">Protein modification; [NiFe] hydrogenase maturation.</text>
</comment>
<dbReference type="GO" id="GO:0016874">
    <property type="term" value="F:ligase activity"/>
    <property type="evidence" value="ECO:0007669"/>
    <property type="project" value="UniProtKB-UniRule"/>
</dbReference>
<dbReference type="Gene3D" id="3.30.420.40">
    <property type="match status" value="1"/>
</dbReference>
<dbReference type="GO" id="GO:0008270">
    <property type="term" value="F:zinc ion binding"/>
    <property type="evidence" value="ECO:0007669"/>
    <property type="project" value="UniProtKB-KW"/>
</dbReference>
<dbReference type="PROSITE" id="PS51160">
    <property type="entry name" value="ACYLPHOSPHATASE_3"/>
    <property type="match status" value="1"/>
</dbReference>
<dbReference type="PANTHER" id="PTHR42959">
    <property type="entry name" value="CARBAMOYLTRANSFERASE"/>
    <property type="match status" value="1"/>
</dbReference>
<comment type="catalytic activity">
    <reaction evidence="9">
        <text>an acyl phosphate + H2O = a carboxylate + phosphate + H(+)</text>
        <dbReference type="Rhea" id="RHEA:14965"/>
        <dbReference type="ChEBI" id="CHEBI:15377"/>
        <dbReference type="ChEBI" id="CHEBI:15378"/>
        <dbReference type="ChEBI" id="CHEBI:29067"/>
        <dbReference type="ChEBI" id="CHEBI:43474"/>
        <dbReference type="ChEBI" id="CHEBI:59918"/>
        <dbReference type="EC" id="3.6.1.7"/>
    </reaction>
</comment>
<evidence type="ECO:0000256" key="6">
    <source>
        <dbReference type="ARBA" id="ARBA00022833"/>
    </source>
</evidence>
<dbReference type="Pfam" id="PF07503">
    <property type="entry name" value="zf-HYPF"/>
    <property type="match status" value="2"/>
</dbReference>
<proteinExistence type="inferred from homology"/>
<feature type="domain" description="Acylphosphatase-like" evidence="11">
    <location>
        <begin position="13"/>
        <end position="99"/>
    </location>
</feature>
<dbReference type="NCBIfam" id="TIGR00143">
    <property type="entry name" value="hypF"/>
    <property type="match status" value="1"/>
</dbReference>
<evidence type="ECO:0000256" key="7">
    <source>
        <dbReference type="ARBA" id="ARBA00048220"/>
    </source>
</evidence>
<dbReference type="InterPro" id="IPR006070">
    <property type="entry name" value="Sua5-like_dom"/>
</dbReference>
<dbReference type="InterPro" id="IPR001792">
    <property type="entry name" value="Acylphosphatase-like_dom"/>
</dbReference>
<reference evidence="13" key="2">
    <citation type="submission" date="2020-09" db="EMBL/GenBank/DDBJ databases">
        <authorList>
            <person name="Sun Q."/>
            <person name="Ohkuma M."/>
        </authorList>
    </citation>
    <scope>NUCLEOTIDE SEQUENCE</scope>
    <source>
        <strain evidence="13">JCM 4633</strain>
    </source>
</reference>
<keyword evidence="5" id="KW-0863">Zinc-finger</keyword>
<keyword evidence="6" id="KW-0862">Zinc</keyword>
<keyword evidence="9" id="KW-0378">Hydrolase</keyword>
<dbReference type="InterPro" id="IPR055128">
    <property type="entry name" value="HypF_C_2"/>
</dbReference>
<protein>
    <recommendedName>
        <fullName evidence="8">Carbamoyltransferase</fullName>
        <ecNumber evidence="8">6.2.-.-</ecNumber>
    </recommendedName>
</protein>
<dbReference type="PIRSF" id="PIRSF006256">
    <property type="entry name" value="CMPcnvr_hdrg_mat"/>
    <property type="match status" value="1"/>
</dbReference>
<dbReference type="Gene3D" id="3.30.110.120">
    <property type="match status" value="1"/>
</dbReference>
<evidence type="ECO:0000313" key="14">
    <source>
        <dbReference type="Proteomes" id="UP000646244"/>
    </source>
</evidence>
<feature type="compositionally biased region" description="Basic and acidic residues" evidence="10">
    <location>
        <begin position="783"/>
        <end position="795"/>
    </location>
</feature>
<dbReference type="InterPro" id="IPR051060">
    <property type="entry name" value="Carbamoyltrans_HypF-like"/>
</dbReference>
<dbReference type="GO" id="GO:0003725">
    <property type="term" value="F:double-stranded RNA binding"/>
    <property type="evidence" value="ECO:0007669"/>
    <property type="project" value="InterPro"/>
</dbReference>
<accession>A0A918U1A1</accession>
<comment type="caution">
    <text evidence="13">The sequence shown here is derived from an EMBL/GenBank/DDBJ whole genome shotgun (WGS) entry which is preliminary data.</text>
</comment>
<dbReference type="PANTHER" id="PTHR42959:SF1">
    <property type="entry name" value="CARBAMOYLTRANSFERASE HYPF"/>
    <property type="match status" value="1"/>
</dbReference>
<evidence type="ECO:0000313" key="13">
    <source>
        <dbReference type="EMBL" id="GHC74078.1"/>
    </source>
</evidence>
<dbReference type="PROSITE" id="PS51163">
    <property type="entry name" value="YRDC"/>
    <property type="match status" value="1"/>
</dbReference>
<dbReference type="Gene3D" id="3.90.870.50">
    <property type="match status" value="1"/>
</dbReference>
<dbReference type="Pfam" id="PF00708">
    <property type="entry name" value="Acylphosphatase"/>
    <property type="match status" value="1"/>
</dbReference>
<dbReference type="EC" id="6.2.-.-" evidence="8"/>
<evidence type="ECO:0000259" key="12">
    <source>
        <dbReference type="PROSITE" id="PS51163"/>
    </source>
</evidence>
<evidence type="ECO:0000256" key="5">
    <source>
        <dbReference type="ARBA" id="ARBA00022771"/>
    </source>
</evidence>
<dbReference type="AlphaFoldDB" id="A0A918U1A1"/>
<evidence type="ECO:0000256" key="2">
    <source>
        <dbReference type="ARBA" id="ARBA00008097"/>
    </source>
</evidence>
<evidence type="ECO:0000256" key="3">
    <source>
        <dbReference type="ARBA" id="ARBA00022598"/>
    </source>
</evidence>
<dbReference type="PROSITE" id="PS00150">
    <property type="entry name" value="ACYLPHOSPHATASE_1"/>
    <property type="match status" value="1"/>
</dbReference>
<dbReference type="Pfam" id="PF22521">
    <property type="entry name" value="HypF_C_2"/>
    <property type="match status" value="1"/>
</dbReference>
<comment type="similarity">
    <text evidence="2 8">Belongs to the carbamoyltransferase HypF family.</text>
</comment>
<evidence type="ECO:0000256" key="4">
    <source>
        <dbReference type="ARBA" id="ARBA00022723"/>
    </source>
</evidence>
<evidence type="ECO:0000256" key="8">
    <source>
        <dbReference type="PIRNR" id="PIRNR006256"/>
    </source>
</evidence>
<organism evidence="13 14">
    <name type="scientific">Streptomyces cinnamoneus</name>
    <name type="common">Streptoverticillium cinnamoneum</name>
    <dbReference type="NCBI Taxonomy" id="53446"/>
    <lineage>
        <taxon>Bacteria</taxon>
        <taxon>Bacillati</taxon>
        <taxon>Actinomycetota</taxon>
        <taxon>Actinomycetes</taxon>
        <taxon>Kitasatosporales</taxon>
        <taxon>Streptomycetaceae</taxon>
        <taxon>Streptomyces</taxon>
        <taxon>Streptomyces cinnamoneus group</taxon>
    </lineage>
</organism>
<gene>
    <name evidence="13" type="primary">hypF</name>
    <name evidence="13" type="ORF">GCM10010507_61790</name>
</gene>
<dbReference type="GO" id="GO:0016743">
    <property type="term" value="F:carboxyl- or carbamoyltransferase activity"/>
    <property type="evidence" value="ECO:0007669"/>
    <property type="project" value="UniProtKB-UniRule"/>
</dbReference>
<feature type="active site" evidence="9">
    <location>
        <position position="46"/>
    </location>
</feature>
<evidence type="ECO:0000256" key="10">
    <source>
        <dbReference type="SAM" id="MobiDB-lite"/>
    </source>
</evidence>
<dbReference type="SUPFAM" id="SSF55821">
    <property type="entry name" value="YrdC/RibB"/>
    <property type="match status" value="1"/>
</dbReference>
<dbReference type="Pfam" id="PF17788">
    <property type="entry name" value="HypF_C"/>
    <property type="match status" value="1"/>
</dbReference>
<keyword evidence="4" id="KW-0479">Metal-binding</keyword>
<dbReference type="GO" id="GO:0051604">
    <property type="term" value="P:protein maturation"/>
    <property type="evidence" value="ECO:0007669"/>
    <property type="project" value="TreeGrafter"/>
</dbReference>
<evidence type="ECO:0000256" key="1">
    <source>
        <dbReference type="ARBA" id="ARBA00004711"/>
    </source>
</evidence>
<dbReference type="InterPro" id="IPR041440">
    <property type="entry name" value="HypF_C"/>
</dbReference>
<dbReference type="Gene3D" id="3.30.420.360">
    <property type="match status" value="1"/>
</dbReference>
<dbReference type="InterPro" id="IPR011125">
    <property type="entry name" value="Znf_HypF"/>
</dbReference>
<dbReference type="Pfam" id="PF01300">
    <property type="entry name" value="Sua5_yciO_yrdC"/>
    <property type="match status" value="1"/>
</dbReference>
<comment type="catalytic activity">
    <reaction evidence="7">
        <text>C-terminal L-cysteinyl-[HypE protein] + carbamoyl phosphate + ATP + H2O = C-terminal S-carboxamide-L-cysteinyl-[HypE protein] + AMP + phosphate + diphosphate + H(+)</text>
        <dbReference type="Rhea" id="RHEA:55636"/>
        <dbReference type="Rhea" id="RHEA-COMP:14247"/>
        <dbReference type="Rhea" id="RHEA-COMP:14392"/>
        <dbReference type="ChEBI" id="CHEBI:15377"/>
        <dbReference type="ChEBI" id="CHEBI:15378"/>
        <dbReference type="ChEBI" id="CHEBI:30616"/>
        <dbReference type="ChEBI" id="CHEBI:33019"/>
        <dbReference type="ChEBI" id="CHEBI:43474"/>
        <dbReference type="ChEBI" id="CHEBI:58228"/>
        <dbReference type="ChEBI" id="CHEBI:76913"/>
        <dbReference type="ChEBI" id="CHEBI:139126"/>
        <dbReference type="ChEBI" id="CHEBI:456215"/>
    </reaction>
</comment>
<keyword evidence="3" id="KW-0436">Ligase</keyword>
<feature type="region of interest" description="Disordered" evidence="10">
    <location>
        <begin position="776"/>
        <end position="813"/>
    </location>
</feature>
<evidence type="ECO:0000256" key="9">
    <source>
        <dbReference type="PROSITE-ProRule" id="PRU00520"/>
    </source>
</evidence>
<dbReference type="GO" id="GO:0003998">
    <property type="term" value="F:acylphosphatase activity"/>
    <property type="evidence" value="ECO:0007669"/>
    <property type="project" value="UniProtKB-EC"/>
</dbReference>
<sequence length="813" mass="84630">MTASPSATPGVVRHRLTIRGTVQGVGFRPFVHGLAHELGLSGHVGNSAAGVVAEIEGDPGRVQVFLDRLTTHAPLLAALTSVTHRPVPALGTDGFTIRPSRAGRGRTHVPPDTAVCAPCLREFTDPRDRRHRHPFITCTHCGPRFTIVTGLPYDRATTTMAGFALCERCAGEYADPGDRRFHAQPVACPDCGPRLRLTGAGPGREGDAAAVRAREMLAQGAVLAVKGLGGYHLACDAADATAVARLRAAKQRPGKPFAVMAADLATVRALAPLSEAAARQLTGPRAPAVLLRRTRAPAVALADAVCPGSPDVAVLLPYTPVHRLLFALPGERPGPRLLVMTSANRSGAPIVTDDAEAGTALAGLADARLWHDRPIHTPCDDSVVRVRADGSVVPVRRSRGYVPDPLPLPFDVPPSLAAGGDLKNVFCLARGRQAWLSQHIGDLGDTATEAALTRAVRHLGGLTGVRPRLLAADRHPGYRSTAWARERAGTHPLHLVQHHHAHIASAMADAGLDGTAPVIGIAFDGTGYGDDGAVWGGEVLLADYDGYRRLAHLAYVPLPGGDAAVRNPCRMALSHLRAAGLAWDADLPCVSACSEAERRLLAGQLERGVACVPTSSMGRLFDAVSSLLGVCHRAGHEAQAAVALEDRAVPAMAGCGQPYAFAVRPGGDGRPAVVDPAPVLRAAASDLRAGTAAAVVAARFHHAVAGAVLAVCRAARRETGVRTVALSGGVFANALLEDACTEALRGGGFTVVRHRRVPCGDGGLALGQLLIASRAHARGTAPGEREERTGRDGRKGAAHVPGSARQGGRHRGT</sequence>
<reference evidence="13" key="1">
    <citation type="journal article" date="2014" name="Int. J. Syst. Evol. Microbiol.">
        <title>Complete genome sequence of Corynebacterium casei LMG S-19264T (=DSM 44701T), isolated from a smear-ripened cheese.</title>
        <authorList>
            <consortium name="US DOE Joint Genome Institute (JGI-PGF)"/>
            <person name="Walter F."/>
            <person name="Albersmeier A."/>
            <person name="Kalinowski J."/>
            <person name="Ruckert C."/>
        </authorList>
    </citation>
    <scope>NUCLEOTIDE SEQUENCE</scope>
    <source>
        <strain evidence="13">JCM 4633</strain>
    </source>
</reference>